<dbReference type="VEuPathDB" id="FungiDB:PYU1_G007269"/>
<protein>
    <submittedName>
        <fullName evidence="1">Uncharacterized protein</fullName>
    </submittedName>
</protein>
<evidence type="ECO:0000313" key="1">
    <source>
        <dbReference type="EnsemblProtists" id="PYU1_T007284"/>
    </source>
</evidence>
<reference evidence="1" key="3">
    <citation type="submission" date="2015-02" db="UniProtKB">
        <authorList>
            <consortium name="EnsemblProtists"/>
        </authorList>
    </citation>
    <scope>IDENTIFICATION</scope>
    <source>
        <strain evidence="1">DAOM BR144</strain>
    </source>
</reference>
<proteinExistence type="predicted"/>
<accession>K3WQP2</accession>
<dbReference type="Proteomes" id="UP000019132">
    <property type="component" value="Unassembled WGS sequence"/>
</dbReference>
<dbReference type="EnsemblProtists" id="PYU1_T007284">
    <property type="protein sequence ID" value="PYU1_T007284"/>
    <property type="gene ID" value="PYU1_G007269"/>
</dbReference>
<reference evidence="2" key="1">
    <citation type="journal article" date="2010" name="Genome Biol.">
        <title>Genome sequence of the necrotrophic plant pathogen Pythium ultimum reveals original pathogenicity mechanisms and effector repertoire.</title>
        <authorList>
            <person name="Levesque C.A."/>
            <person name="Brouwer H."/>
            <person name="Cano L."/>
            <person name="Hamilton J.P."/>
            <person name="Holt C."/>
            <person name="Huitema E."/>
            <person name="Raffaele S."/>
            <person name="Robideau G.P."/>
            <person name="Thines M."/>
            <person name="Win J."/>
            <person name="Zerillo M.M."/>
            <person name="Beakes G.W."/>
            <person name="Boore J.L."/>
            <person name="Busam D."/>
            <person name="Dumas B."/>
            <person name="Ferriera S."/>
            <person name="Fuerstenberg S.I."/>
            <person name="Gachon C.M."/>
            <person name="Gaulin E."/>
            <person name="Govers F."/>
            <person name="Grenville-Briggs L."/>
            <person name="Horner N."/>
            <person name="Hostetler J."/>
            <person name="Jiang R.H."/>
            <person name="Johnson J."/>
            <person name="Krajaejun T."/>
            <person name="Lin H."/>
            <person name="Meijer H.J."/>
            <person name="Moore B."/>
            <person name="Morris P."/>
            <person name="Phuntmart V."/>
            <person name="Puiu D."/>
            <person name="Shetty J."/>
            <person name="Stajich J.E."/>
            <person name="Tripathy S."/>
            <person name="Wawra S."/>
            <person name="van West P."/>
            <person name="Whitty B.R."/>
            <person name="Coutinho P.M."/>
            <person name="Henrissat B."/>
            <person name="Martin F."/>
            <person name="Thomas P.D."/>
            <person name="Tyler B.M."/>
            <person name="De Vries R.P."/>
            <person name="Kamoun S."/>
            <person name="Yandell M."/>
            <person name="Tisserat N."/>
            <person name="Buell C.R."/>
        </authorList>
    </citation>
    <scope>NUCLEOTIDE SEQUENCE</scope>
    <source>
        <strain evidence="2">DAOM:BR144</strain>
    </source>
</reference>
<dbReference type="AlphaFoldDB" id="K3WQP2"/>
<keyword evidence="2" id="KW-1185">Reference proteome</keyword>
<sequence length="57" mass="6203">MVPTLGNHTGDETDVFLPSEVLLVKPLGALEVQFLQVAPPPPSKSGDRFLVRAKCTW</sequence>
<evidence type="ECO:0000313" key="2">
    <source>
        <dbReference type="Proteomes" id="UP000019132"/>
    </source>
</evidence>
<organism evidence="1 2">
    <name type="scientific">Globisporangium ultimum (strain ATCC 200006 / CBS 805.95 / DAOM BR144)</name>
    <name type="common">Pythium ultimum</name>
    <dbReference type="NCBI Taxonomy" id="431595"/>
    <lineage>
        <taxon>Eukaryota</taxon>
        <taxon>Sar</taxon>
        <taxon>Stramenopiles</taxon>
        <taxon>Oomycota</taxon>
        <taxon>Peronosporomycetes</taxon>
        <taxon>Pythiales</taxon>
        <taxon>Pythiaceae</taxon>
        <taxon>Globisporangium</taxon>
    </lineage>
</organism>
<name>K3WQP2_GLOUD</name>
<dbReference type="InParanoid" id="K3WQP2"/>
<reference evidence="2" key="2">
    <citation type="submission" date="2010-04" db="EMBL/GenBank/DDBJ databases">
        <authorList>
            <person name="Buell R."/>
            <person name="Hamilton J."/>
            <person name="Hostetler J."/>
        </authorList>
    </citation>
    <scope>NUCLEOTIDE SEQUENCE [LARGE SCALE GENOMIC DNA]</scope>
    <source>
        <strain evidence="2">DAOM:BR144</strain>
    </source>
</reference>
<dbReference type="HOGENOM" id="CLU_3000641_0_0_1"/>
<dbReference type="EMBL" id="GL376629">
    <property type="status" value="NOT_ANNOTATED_CDS"/>
    <property type="molecule type" value="Genomic_DNA"/>
</dbReference>